<keyword evidence="3" id="KW-1185">Reference proteome</keyword>
<name>A0ABT3I3J9_9FLAO</name>
<evidence type="ECO:0000313" key="2">
    <source>
        <dbReference type="EMBL" id="MCW3170644.1"/>
    </source>
</evidence>
<dbReference type="InterPro" id="IPR036653">
    <property type="entry name" value="CinA-like_C"/>
</dbReference>
<gene>
    <name evidence="2" type="ORF">OMO38_19110</name>
</gene>
<proteinExistence type="predicted"/>
<protein>
    <submittedName>
        <fullName evidence="2">CinA family protein</fullName>
    </submittedName>
</protein>
<dbReference type="Gene3D" id="3.90.950.20">
    <property type="entry name" value="CinA-like"/>
    <property type="match status" value="1"/>
</dbReference>
<dbReference type="EMBL" id="JAPDHW010000024">
    <property type="protein sequence ID" value="MCW3170644.1"/>
    <property type="molecule type" value="Genomic_DNA"/>
</dbReference>
<dbReference type="Proteomes" id="UP001163731">
    <property type="component" value="Unassembled WGS sequence"/>
</dbReference>
<evidence type="ECO:0000313" key="3">
    <source>
        <dbReference type="Proteomes" id="UP001163731"/>
    </source>
</evidence>
<dbReference type="RefSeq" id="WP_264751778.1">
    <property type="nucleotide sequence ID" value="NZ_JAPDHW010000024.1"/>
</dbReference>
<dbReference type="NCBIfam" id="TIGR00199">
    <property type="entry name" value="PncC_domain"/>
    <property type="match status" value="1"/>
</dbReference>
<evidence type="ECO:0000259" key="1">
    <source>
        <dbReference type="Pfam" id="PF02464"/>
    </source>
</evidence>
<dbReference type="SUPFAM" id="SSF142433">
    <property type="entry name" value="CinA-like"/>
    <property type="match status" value="1"/>
</dbReference>
<dbReference type="Pfam" id="PF02464">
    <property type="entry name" value="CinA"/>
    <property type="match status" value="1"/>
</dbReference>
<reference evidence="2" key="1">
    <citation type="submission" date="2022-10" db="EMBL/GenBank/DDBJ databases">
        <title>Chryseobacterium babae sp. nov. isolated from the gut of the beetle Oryctes rhinoceros, and Chryseobacterium kimseyorum sp. nov., isolated from a stick insect rearing cage.</title>
        <authorList>
            <person name="Shelomi M."/>
            <person name="Han C.-J."/>
            <person name="Chen W.-M."/>
            <person name="Chen H.-K."/>
            <person name="Liaw S.-J."/>
            <person name="Muhle E."/>
            <person name="Clermont D."/>
        </authorList>
    </citation>
    <scope>NUCLEOTIDE SEQUENCE</scope>
    <source>
        <strain evidence="2">09-1422</strain>
    </source>
</reference>
<feature type="domain" description="CinA C-terminal" evidence="1">
    <location>
        <begin position="30"/>
        <end position="136"/>
    </location>
</feature>
<dbReference type="InterPro" id="IPR008136">
    <property type="entry name" value="CinA_C"/>
</dbReference>
<accession>A0ABT3I3J9</accession>
<organism evidence="2 3">
    <name type="scientific">Chryseobacterium kimseyorum</name>
    <dbReference type="NCBI Taxonomy" id="2984028"/>
    <lineage>
        <taxon>Bacteria</taxon>
        <taxon>Pseudomonadati</taxon>
        <taxon>Bacteroidota</taxon>
        <taxon>Flavobacteriia</taxon>
        <taxon>Flavobacteriales</taxon>
        <taxon>Weeksellaceae</taxon>
        <taxon>Chryseobacterium group</taxon>
        <taxon>Chryseobacterium</taxon>
    </lineage>
</organism>
<comment type="caution">
    <text evidence="2">The sequence shown here is derived from an EMBL/GenBank/DDBJ whole genome shotgun (WGS) entry which is preliminary data.</text>
</comment>
<sequence>MMNSDLTENFAEQQPFVQSFSGPLTQLEHVFKEIESRLISRGETVSTAESVTAGFLQFSFSQMKDASKFFEGGMTVYTLKEKVKLLKVDQDEASQCDCVSAHIAETMAINVAKLYDTDWSIAVTGYANPVEESQGNLFAFYSISYQGNIIVSERIDLAIDTQSIDAQVAYTHSIFERFELQLNR</sequence>